<organism evidence="1 2">
    <name type="scientific">Candidatus Dojkabacteria bacterium</name>
    <dbReference type="NCBI Taxonomy" id="2099670"/>
    <lineage>
        <taxon>Bacteria</taxon>
        <taxon>Candidatus Dojkabacteria</taxon>
    </lineage>
</organism>
<reference evidence="1 2" key="1">
    <citation type="journal article" date="2020" name="Biotechnol. Biofuels">
        <title>New insights from the biogas microbiome by comprehensive genome-resolved metagenomics of nearly 1600 species originating from multiple anaerobic digesters.</title>
        <authorList>
            <person name="Campanaro S."/>
            <person name="Treu L."/>
            <person name="Rodriguez-R L.M."/>
            <person name="Kovalovszki A."/>
            <person name="Ziels R.M."/>
            <person name="Maus I."/>
            <person name="Zhu X."/>
            <person name="Kougias P.G."/>
            <person name="Basile A."/>
            <person name="Luo G."/>
            <person name="Schluter A."/>
            <person name="Konstantinidis K.T."/>
            <person name="Angelidaki I."/>
        </authorList>
    </citation>
    <scope>NUCLEOTIDE SEQUENCE [LARGE SCALE GENOMIC DNA]</scope>
    <source>
        <strain evidence="1">AS19jrsBPTG_9</strain>
    </source>
</reference>
<proteinExistence type="predicted"/>
<sequence>MDINIELKELLVLLEQLQSSATVFIRYFSFSEGEMELSFSVSEREGEGKVAEEKIREVLRQFPSRWVTVSKGMSFDDGIEYEIRFHRLPCCPISTSTEVKDKYDSLFLVISQFWGYPYPINIQLEERSIVLFILSFHMPNPRMLAKKIIALLDEEGLSYCIQNGYERYISPQEKEILYSKERDQGIVISLG</sequence>
<gene>
    <name evidence="1" type="ORF">GX888_02135</name>
</gene>
<dbReference type="EMBL" id="JAAZIL010000052">
    <property type="protein sequence ID" value="NLZ24523.1"/>
    <property type="molecule type" value="Genomic_DNA"/>
</dbReference>
<dbReference type="Proteomes" id="UP000564033">
    <property type="component" value="Unassembled WGS sequence"/>
</dbReference>
<comment type="caution">
    <text evidence="1">The sequence shown here is derived from an EMBL/GenBank/DDBJ whole genome shotgun (WGS) entry which is preliminary data.</text>
</comment>
<evidence type="ECO:0000313" key="1">
    <source>
        <dbReference type="EMBL" id="NLZ24523.1"/>
    </source>
</evidence>
<accession>A0A847VDC0</accession>
<name>A0A847VDC0_9BACT</name>
<protein>
    <submittedName>
        <fullName evidence="1">Uncharacterized protein</fullName>
    </submittedName>
</protein>
<evidence type="ECO:0000313" key="2">
    <source>
        <dbReference type="Proteomes" id="UP000564033"/>
    </source>
</evidence>
<dbReference type="AlphaFoldDB" id="A0A847VDC0"/>